<dbReference type="Gene3D" id="3.30.310.50">
    <property type="entry name" value="Alpha-D-phosphohexomutase, C-terminal domain"/>
    <property type="match status" value="1"/>
</dbReference>
<reference evidence="2" key="1">
    <citation type="journal article" date="2020" name="mSystems">
        <title>Genome- and Community-Level Interaction Insights into Carbon Utilization and Element Cycling Functions of Hydrothermarchaeota in Hydrothermal Sediment.</title>
        <authorList>
            <person name="Zhou Z."/>
            <person name="Liu Y."/>
            <person name="Xu W."/>
            <person name="Pan J."/>
            <person name="Luo Z.H."/>
            <person name="Li M."/>
        </authorList>
    </citation>
    <scope>NUCLEOTIDE SEQUENCE [LARGE SCALE GENOMIC DNA]</scope>
    <source>
        <strain evidence="2">SpSt-16</strain>
    </source>
</reference>
<comment type="similarity">
    <text evidence="1">Belongs to the CTAG/PCC1 family.</text>
</comment>
<dbReference type="AlphaFoldDB" id="A0A7C2VHX6"/>
<proteinExistence type="inferred from homology"/>
<dbReference type="InterPro" id="IPR015419">
    <property type="entry name" value="CTAG/Pcc1"/>
</dbReference>
<gene>
    <name evidence="2" type="ORF">ENO77_03995</name>
</gene>
<sequence>MKMHLRITLRIPTPSREACLSVLDSLEPDNSTTPQGISIKMGCDDKTLAVDVESEDVGVLTVRNTVDDILVHANLALKSIVYIAMEREAIKTFKLSRENDLALG</sequence>
<dbReference type="NCBIfam" id="NF011470">
    <property type="entry name" value="PRK14887.1"/>
    <property type="match status" value="1"/>
</dbReference>
<name>A0A7C2VHX6_9CREN</name>
<protein>
    <submittedName>
        <fullName evidence="2">Uncharacterized protein</fullName>
    </submittedName>
</protein>
<organism evidence="2">
    <name type="scientific">Ignisphaera aggregans</name>
    <dbReference type="NCBI Taxonomy" id="334771"/>
    <lineage>
        <taxon>Archaea</taxon>
        <taxon>Thermoproteota</taxon>
        <taxon>Thermoprotei</taxon>
        <taxon>Desulfurococcales</taxon>
        <taxon>Desulfurococcaceae</taxon>
        <taxon>Ignisphaera</taxon>
    </lineage>
</organism>
<dbReference type="Pfam" id="PF09341">
    <property type="entry name" value="Pcc1"/>
    <property type="match status" value="1"/>
</dbReference>
<evidence type="ECO:0000256" key="1">
    <source>
        <dbReference type="ARBA" id="ARBA00007073"/>
    </source>
</evidence>
<accession>A0A7C2VHX6</accession>
<dbReference type="EMBL" id="DSGT01000010">
    <property type="protein sequence ID" value="HEW53309.1"/>
    <property type="molecule type" value="Genomic_DNA"/>
</dbReference>
<comment type="caution">
    <text evidence="2">The sequence shown here is derived from an EMBL/GenBank/DDBJ whole genome shotgun (WGS) entry which is preliminary data.</text>
</comment>
<evidence type="ECO:0000313" key="2">
    <source>
        <dbReference type="EMBL" id="HEW53309.1"/>
    </source>
</evidence>